<accession>A0A285TRB2</accession>
<feature type="transmembrane region" description="Helical" evidence="1">
    <location>
        <begin position="31"/>
        <end position="49"/>
    </location>
</feature>
<sequence length="94" mass="11165">MINWRNTYLTPKFFIVDARILALILPTLVHFRWYTVVPTIIITIVLYFIEKRLEMDVASALRLIRSTLVGRLRPANTNSKRGRIDYESKWNSRQ</sequence>
<dbReference type="InterPro" id="IPR047756">
    <property type="entry name" value="IcmT-like"/>
</dbReference>
<evidence type="ECO:0008006" key="4">
    <source>
        <dbReference type="Google" id="ProtNLM"/>
    </source>
</evidence>
<dbReference type="RefSeq" id="WP_097052595.1">
    <property type="nucleotide sequence ID" value="NZ_OBMM01000005.1"/>
</dbReference>
<proteinExistence type="predicted"/>
<protein>
    <recommendedName>
        <fullName evidence="4">Intracellular multiplication protein IcmT</fullName>
    </recommendedName>
</protein>
<reference evidence="2 3" key="1">
    <citation type="submission" date="2017-08" db="EMBL/GenBank/DDBJ databases">
        <authorList>
            <person name="de Groot N.N."/>
        </authorList>
    </citation>
    <scope>NUCLEOTIDE SEQUENCE [LARGE SCALE GENOMIC DNA]</scope>
    <source>
        <strain evidence="2 3">USBA 78</strain>
    </source>
</reference>
<keyword evidence="1" id="KW-0472">Membrane</keyword>
<dbReference type="Proteomes" id="UP000219068">
    <property type="component" value="Unassembled WGS sequence"/>
</dbReference>
<dbReference type="NCBIfam" id="NF038220">
    <property type="entry name" value="IcmT_TraK"/>
    <property type="match status" value="1"/>
</dbReference>
<keyword evidence="1" id="KW-0812">Transmembrane</keyword>
<organism evidence="2 3">
    <name type="scientific">Thalassospira xiamenensis</name>
    <dbReference type="NCBI Taxonomy" id="220697"/>
    <lineage>
        <taxon>Bacteria</taxon>
        <taxon>Pseudomonadati</taxon>
        <taxon>Pseudomonadota</taxon>
        <taxon>Alphaproteobacteria</taxon>
        <taxon>Rhodospirillales</taxon>
        <taxon>Thalassospiraceae</taxon>
        <taxon>Thalassospira</taxon>
    </lineage>
</organism>
<keyword evidence="1" id="KW-1133">Transmembrane helix</keyword>
<evidence type="ECO:0000256" key="1">
    <source>
        <dbReference type="SAM" id="Phobius"/>
    </source>
</evidence>
<evidence type="ECO:0000313" key="3">
    <source>
        <dbReference type="Proteomes" id="UP000219068"/>
    </source>
</evidence>
<evidence type="ECO:0000313" key="2">
    <source>
        <dbReference type="EMBL" id="SOC25928.1"/>
    </source>
</evidence>
<dbReference type="EMBL" id="OBMM01000005">
    <property type="protein sequence ID" value="SOC25928.1"/>
    <property type="molecule type" value="Genomic_DNA"/>
</dbReference>
<name>A0A285TRB2_9PROT</name>
<dbReference type="AlphaFoldDB" id="A0A285TRB2"/>
<gene>
    <name evidence="2" type="ORF">SAMN05428964_10514</name>
</gene>